<name>A0A6M8HTZ8_9PROT</name>
<evidence type="ECO:0000313" key="2">
    <source>
        <dbReference type="EMBL" id="QKE91790.1"/>
    </source>
</evidence>
<feature type="chain" id="PRO_5026847774" description="Lipoprotein" evidence="1">
    <location>
        <begin position="21"/>
        <end position="146"/>
    </location>
</feature>
<accession>A0A6M8HTZ8</accession>
<proteinExistence type="predicted"/>
<evidence type="ECO:0000256" key="1">
    <source>
        <dbReference type="SAM" id="SignalP"/>
    </source>
</evidence>
<reference evidence="2 3" key="1">
    <citation type="journal article" date="2014" name="World J. Microbiol. Biotechnol.">
        <title>Biodiversity and physiological characteristics of Antarctic and Arctic lichens-associated bacteria.</title>
        <authorList>
            <person name="Lee Y.M."/>
            <person name="Kim E.H."/>
            <person name="Lee H.K."/>
            <person name="Hong S.G."/>
        </authorList>
    </citation>
    <scope>NUCLEOTIDE SEQUENCE [LARGE SCALE GENOMIC DNA]</scope>
    <source>
        <strain evidence="2 3">PAMC 26569</strain>
    </source>
</reference>
<dbReference type="AlphaFoldDB" id="A0A6M8HTZ8"/>
<protein>
    <recommendedName>
        <fullName evidence="4">Lipoprotein</fullName>
    </recommendedName>
</protein>
<evidence type="ECO:0008006" key="4">
    <source>
        <dbReference type="Google" id="ProtNLM"/>
    </source>
</evidence>
<dbReference type="Proteomes" id="UP000500767">
    <property type="component" value="Chromosome"/>
</dbReference>
<dbReference type="KEGG" id="lck:HN018_18680"/>
<feature type="signal peptide" evidence="1">
    <location>
        <begin position="1"/>
        <end position="20"/>
    </location>
</feature>
<dbReference type="RefSeq" id="WP_171835114.1">
    <property type="nucleotide sequence ID" value="NZ_CP053708.1"/>
</dbReference>
<dbReference type="EMBL" id="CP053708">
    <property type="protein sequence ID" value="QKE91790.1"/>
    <property type="molecule type" value="Genomic_DNA"/>
</dbReference>
<sequence>MWHTQAGLHRLRPSCMIVLAASLALCGCGGPTPDDPIGEWTGTLVPEKGSCPVDTPSRLLVDRETVSFIPAGGVLVLQGKRVSDRNRLHAQLQLRDMNHKPLPMVFEGRLARDGSHVDGTYGTPSCRAHIGLYRPADHPLERALGN</sequence>
<keyword evidence="3" id="KW-1185">Reference proteome</keyword>
<keyword evidence="1" id="KW-0732">Signal</keyword>
<gene>
    <name evidence="2" type="ORF">HN018_18680</name>
</gene>
<organism evidence="2 3">
    <name type="scientific">Lichenicola cladoniae</name>
    <dbReference type="NCBI Taxonomy" id="1484109"/>
    <lineage>
        <taxon>Bacteria</taxon>
        <taxon>Pseudomonadati</taxon>
        <taxon>Pseudomonadota</taxon>
        <taxon>Alphaproteobacteria</taxon>
        <taxon>Acetobacterales</taxon>
        <taxon>Acetobacteraceae</taxon>
        <taxon>Lichenicola</taxon>
    </lineage>
</organism>
<evidence type="ECO:0000313" key="3">
    <source>
        <dbReference type="Proteomes" id="UP000500767"/>
    </source>
</evidence>